<gene>
    <name evidence="2" type="ORF">PHISCL_10381</name>
</gene>
<protein>
    <submittedName>
        <fullName evidence="2">Uncharacterized protein</fullName>
    </submittedName>
</protein>
<feature type="non-terminal residue" evidence="2">
    <location>
        <position position="200"/>
    </location>
</feature>
<feature type="compositionally biased region" description="Low complexity" evidence="1">
    <location>
        <begin position="22"/>
        <end position="38"/>
    </location>
</feature>
<proteinExistence type="predicted"/>
<feature type="non-terminal residue" evidence="2">
    <location>
        <position position="1"/>
    </location>
</feature>
<sequence>NLKRGHKLPPLLPPKPARKPRASSPRPTSRTLLRSTLPPLRLKVRTCPSAVVAASPKASKTRATRTTPRRTTAAVEVDEAVMAPTTTVTIPGRDHLHLRNLLLDHRRLDPLRSSLALMDPSVTTGLQDMGPQDTKVLKATVHVLDFVAVEAFIEAVEDRTIIMGLTHAPHHVVDPSPAVGRAQHPASIWAIFLVTSASVW</sequence>
<accession>A0A3A2Z2J0</accession>
<keyword evidence="3" id="KW-1185">Reference proteome</keyword>
<dbReference type="AlphaFoldDB" id="A0A3A2Z2J0"/>
<organism evidence="2 3">
    <name type="scientific">Aspergillus sclerotialis</name>
    <dbReference type="NCBI Taxonomy" id="2070753"/>
    <lineage>
        <taxon>Eukaryota</taxon>
        <taxon>Fungi</taxon>
        <taxon>Dikarya</taxon>
        <taxon>Ascomycota</taxon>
        <taxon>Pezizomycotina</taxon>
        <taxon>Eurotiomycetes</taxon>
        <taxon>Eurotiomycetidae</taxon>
        <taxon>Eurotiales</taxon>
        <taxon>Aspergillaceae</taxon>
        <taxon>Aspergillus</taxon>
        <taxon>Aspergillus subgen. Polypaecilum</taxon>
    </lineage>
</organism>
<reference evidence="3" key="1">
    <citation type="submission" date="2017-02" db="EMBL/GenBank/DDBJ databases">
        <authorList>
            <person name="Tafer H."/>
            <person name="Lopandic K."/>
        </authorList>
    </citation>
    <scope>NUCLEOTIDE SEQUENCE [LARGE SCALE GENOMIC DNA]</scope>
    <source>
        <strain evidence="3">CBS 366.77</strain>
    </source>
</reference>
<feature type="region of interest" description="Disordered" evidence="1">
    <location>
        <begin position="1"/>
        <end position="38"/>
    </location>
</feature>
<name>A0A3A2Z2J0_9EURO</name>
<evidence type="ECO:0000313" key="3">
    <source>
        <dbReference type="Proteomes" id="UP000266188"/>
    </source>
</evidence>
<evidence type="ECO:0000256" key="1">
    <source>
        <dbReference type="SAM" id="MobiDB-lite"/>
    </source>
</evidence>
<dbReference type="EMBL" id="MVGC01001244">
    <property type="protein sequence ID" value="RJE17282.1"/>
    <property type="molecule type" value="Genomic_DNA"/>
</dbReference>
<dbReference type="OrthoDB" id="10405154at2759"/>
<dbReference type="Proteomes" id="UP000266188">
    <property type="component" value="Unassembled WGS sequence"/>
</dbReference>
<evidence type="ECO:0000313" key="2">
    <source>
        <dbReference type="EMBL" id="RJE17282.1"/>
    </source>
</evidence>
<comment type="caution">
    <text evidence="2">The sequence shown here is derived from an EMBL/GenBank/DDBJ whole genome shotgun (WGS) entry which is preliminary data.</text>
</comment>